<dbReference type="Pfam" id="PF04452">
    <property type="entry name" value="Methyltrans_RNA"/>
    <property type="match status" value="1"/>
</dbReference>
<dbReference type="SUPFAM" id="SSF88697">
    <property type="entry name" value="PUA domain-like"/>
    <property type="match status" value="1"/>
</dbReference>
<keyword evidence="6 10" id="KW-0808">Transferase</keyword>
<evidence type="ECO:0000256" key="2">
    <source>
        <dbReference type="ARBA" id="ARBA00005528"/>
    </source>
</evidence>
<accession>A5G9G4</accession>
<evidence type="ECO:0000256" key="1">
    <source>
        <dbReference type="ARBA" id="ARBA00004496"/>
    </source>
</evidence>
<dbReference type="HOGENOM" id="CLU_067442_5_1_7"/>
<dbReference type="InterPro" id="IPR046886">
    <property type="entry name" value="RsmE_MTase_dom"/>
</dbReference>
<dbReference type="InterPro" id="IPR046887">
    <property type="entry name" value="RsmE_PUA-like"/>
</dbReference>
<dbReference type="CDD" id="cd18084">
    <property type="entry name" value="RsmE-like"/>
    <property type="match status" value="1"/>
</dbReference>
<dbReference type="KEGG" id="gur:Gura_4289"/>
<comment type="catalytic activity">
    <reaction evidence="9 10">
        <text>uridine(1498) in 16S rRNA + S-adenosyl-L-methionine = N(3)-methyluridine(1498) in 16S rRNA + S-adenosyl-L-homocysteine + H(+)</text>
        <dbReference type="Rhea" id="RHEA:42920"/>
        <dbReference type="Rhea" id="RHEA-COMP:10283"/>
        <dbReference type="Rhea" id="RHEA-COMP:10284"/>
        <dbReference type="ChEBI" id="CHEBI:15378"/>
        <dbReference type="ChEBI" id="CHEBI:57856"/>
        <dbReference type="ChEBI" id="CHEBI:59789"/>
        <dbReference type="ChEBI" id="CHEBI:65315"/>
        <dbReference type="ChEBI" id="CHEBI:74502"/>
        <dbReference type="EC" id="2.1.1.193"/>
    </reaction>
</comment>
<dbReference type="SUPFAM" id="SSF75217">
    <property type="entry name" value="alpha/beta knot"/>
    <property type="match status" value="1"/>
</dbReference>
<dbReference type="Proteomes" id="UP000006695">
    <property type="component" value="Chromosome"/>
</dbReference>
<dbReference type="InterPro" id="IPR015947">
    <property type="entry name" value="PUA-like_sf"/>
</dbReference>
<evidence type="ECO:0000256" key="7">
    <source>
        <dbReference type="ARBA" id="ARBA00022691"/>
    </source>
</evidence>
<evidence type="ECO:0000256" key="4">
    <source>
        <dbReference type="ARBA" id="ARBA00022552"/>
    </source>
</evidence>
<dbReference type="PANTHER" id="PTHR30027">
    <property type="entry name" value="RIBOSOMAL RNA SMALL SUBUNIT METHYLTRANSFERASE E"/>
    <property type="match status" value="1"/>
</dbReference>
<dbReference type="InterPro" id="IPR006700">
    <property type="entry name" value="RsmE"/>
</dbReference>
<evidence type="ECO:0000256" key="3">
    <source>
        <dbReference type="ARBA" id="ARBA00022490"/>
    </source>
</evidence>
<gene>
    <name evidence="13" type="ordered locus">Gura_4289</name>
</gene>
<keyword evidence="5 10" id="KW-0489">Methyltransferase</keyword>
<evidence type="ECO:0000256" key="10">
    <source>
        <dbReference type="PIRNR" id="PIRNR015601"/>
    </source>
</evidence>
<proteinExistence type="inferred from homology"/>
<organism evidence="13 14">
    <name type="scientific">Geotalea uraniireducens (strain Rf4)</name>
    <name type="common">Geobacter uraniireducens</name>
    <dbReference type="NCBI Taxonomy" id="351605"/>
    <lineage>
        <taxon>Bacteria</taxon>
        <taxon>Pseudomonadati</taxon>
        <taxon>Thermodesulfobacteriota</taxon>
        <taxon>Desulfuromonadia</taxon>
        <taxon>Geobacterales</taxon>
        <taxon>Geobacteraceae</taxon>
        <taxon>Geotalea</taxon>
    </lineage>
</organism>
<evidence type="ECO:0000256" key="5">
    <source>
        <dbReference type="ARBA" id="ARBA00022603"/>
    </source>
</evidence>
<keyword evidence="3 10" id="KW-0963">Cytoplasm</keyword>
<dbReference type="NCBIfam" id="NF008709">
    <property type="entry name" value="PRK11713.7-4"/>
    <property type="match status" value="1"/>
</dbReference>
<dbReference type="NCBIfam" id="TIGR00046">
    <property type="entry name" value="RsmE family RNA methyltransferase"/>
    <property type="match status" value="1"/>
</dbReference>
<evidence type="ECO:0000256" key="8">
    <source>
        <dbReference type="ARBA" id="ARBA00025699"/>
    </source>
</evidence>
<protein>
    <recommendedName>
        <fullName evidence="10">Ribosomal RNA small subunit methyltransferase E</fullName>
        <ecNumber evidence="10">2.1.1.193</ecNumber>
    </recommendedName>
</protein>
<dbReference type="PANTHER" id="PTHR30027:SF3">
    <property type="entry name" value="16S RRNA (URACIL(1498)-N(3))-METHYLTRANSFERASE"/>
    <property type="match status" value="1"/>
</dbReference>
<dbReference type="EMBL" id="CP000698">
    <property type="protein sequence ID" value="ABQ28432.1"/>
    <property type="molecule type" value="Genomic_DNA"/>
</dbReference>
<sequence>MRRFILADSIINDGKVTVSGDLFRHMAKVLRLKAGTSVILADGAGRECTGVITAVGAKSLEIRVEEGPAAPTGDNGPRITLYQGMPKGDKLEFIVQKCTELGVAEIVPFTAARSIAKVTHQRGMERIERWRRIATEAARQSKRRTVPQVTLAENLSEVLQAAQHSVKLLLWEEEQGNRLKETLSGLPIPESIAVLVGPEGGLTAEEAAAASACGFIPLSLGKRIVRTETAGIIILSILQFYWGDIG</sequence>
<feature type="domain" description="Ribosomal RNA small subunit methyltransferase E methyltransferase" evidence="11">
    <location>
        <begin position="77"/>
        <end position="239"/>
    </location>
</feature>
<dbReference type="EC" id="2.1.1.193" evidence="10"/>
<dbReference type="Gene3D" id="3.40.1280.10">
    <property type="match status" value="1"/>
</dbReference>
<comment type="similarity">
    <text evidence="2 10">Belongs to the RNA methyltransferase RsmE family.</text>
</comment>
<reference evidence="13 14" key="1">
    <citation type="submission" date="2007-05" db="EMBL/GenBank/DDBJ databases">
        <title>Complete sequence of Geobacter uraniireducens Rf4.</title>
        <authorList>
            <consortium name="US DOE Joint Genome Institute"/>
            <person name="Copeland A."/>
            <person name="Lucas S."/>
            <person name="Lapidus A."/>
            <person name="Barry K."/>
            <person name="Detter J.C."/>
            <person name="Glavina del Rio T."/>
            <person name="Hammon N."/>
            <person name="Israni S."/>
            <person name="Dalin E."/>
            <person name="Tice H."/>
            <person name="Pitluck S."/>
            <person name="Chertkov O."/>
            <person name="Brettin T."/>
            <person name="Bruce D."/>
            <person name="Han C."/>
            <person name="Schmutz J."/>
            <person name="Larimer F."/>
            <person name="Land M."/>
            <person name="Hauser L."/>
            <person name="Kyrpides N."/>
            <person name="Mikhailova N."/>
            <person name="Shelobolina E."/>
            <person name="Aklujkar M."/>
            <person name="Lovley D."/>
            <person name="Richardson P."/>
        </authorList>
    </citation>
    <scope>NUCLEOTIDE SEQUENCE [LARGE SCALE GENOMIC DNA]</scope>
    <source>
        <strain evidence="13 14">Rf4</strain>
    </source>
</reference>
<dbReference type="PIRSF" id="PIRSF015601">
    <property type="entry name" value="MTase_slr0722"/>
    <property type="match status" value="1"/>
</dbReference>
<keyword evidence="4 10" id="KW-0698">rRNA processing</keyword>
<name>A5G9G4_GEOUR</name>
<keyword evidence="14" id="KW-1185">Reference proteome</keyword>
<evidence type="ECO:0000259" key="12">
    <source>
        <dbReference type="Pfam" id="PF20260"/>
    </source>
</evidence>
<evidence type="ECO:0000256" key="6">
    <source>
        <dbReference type="ARBA" id="ARBA00022679"/>
    </source>
</evidence>
<dbReference type="STRING" id="351605.Gura_4289"/>
<evidence type="ECO:0000259" key="11">
    <source>
        <dbReference type="Pfam" id="PF04452"/>
    </source>
</evidence>
<dbReference type="GO" id="GO:0070042">
    <property type="term" value="F:rRNA (uridine-N3-)-methyltransferase activity"/>
    <property type="evidence" value="ECO:0007669"/>
    <property type="project" value="TreeGrafter"/>
</dbReference>
<dbReference type="Pfam" id="PF20260">
    <property type="entry name" value="PUA_4"/>
    <property type="match status" value="1"/>
</dbReference>
<comment type="function">
    <text evidence="8 10">Specifically methylates the N3 position of the uracil ring of uridine 1498 (m3U1498) in 16S rRNA. Acts on the fully assembled 30S ribosomal subunit.</text>
</comment>
<feature type="domain" description="Ribosomal RNA small subunit methyltransferase E PUA-like" evidence="12">
    <location>
        <begin position="19"/>
        <end position="65"/>
    </location>
</feature>
<dbReference type="NCBIfam" id="NF008692">
    <property type="entry name" value="PRK11713.1-5"/>
    <property type="match status" value="1"/>
</dbReference>
<keyword evidence="7 10" id="KW-0949">S-adenosyl-L-methionine</keyword>
<comment type="subcellular location">
    <subcellularLocation>
        <location evidence="1 10">Cytoplasm</location>
    </subcellularLocation>
</comment>
<dbReference type="OrthoDB" id="9815641at2"/>
<dbReference type="AlphaFoldDB" id="A5G9G4"/>
<evidence type="ECO:0000313" key="14">
    <source>
        <dbReference type="Proteomes" id="UP000006695"/>
    </source>
</evidence>
<dbReference type="GO" id="GO:0005737">
    <property type="term" value="C:cytoplasm"/>
    <property type="evidence" value="ECO:0007669"/>
    <property type="project" value="UniProtKB-SubCell"/>
</dbReference>
<dbReference type="GO" id="GO:0070475">
    <property type="term" value="P:rRNA base methylation"/>
    <property type="evidence" value="ECO:0007669"/>
    <property type="project" value="TreeGrafter"/>
</dbReference>
<dbReference type="RefSeq" id="WP_011941062.1">
    <property type="nucleotide sequence ID" value="NC_009483.1"/>
</dbReference>
<dbReference type="InterPro" id="IPR029026">
    <property type="entry name" value="tRNA_m1G_MTases_N"/>
</dbReference>
<dbReference type="InterPro" id="IPR029028">
    <property type="entry name" value="Alpha/beta_knot_MTases"/>
</dbReference>
<evidence type="ECO:0000256" key="9">
    <source>
        <dbReference type="ARBA" id="ARBA00047944"/>
    </source>
</evidence>
<evidence type="ECO:0000313" key="13">
    <source>
        <dbReference type="EMBL" id="ABQ28432.1"/>
    </source>
</evidence>